<dbReference type="Proteomes" id="UP000032141">
    <property type="component" value="Chromosome C3"/>
</dbReference>
<protein>
    <submittedName>
        <fullName evidence="1">Uncharacterized protein</fullName>
    </submittedName>
</protein>
<dbReference type="AlphaFoldDB" id="A0A0D3B7M8"/>
<name>A0A0D3B7M8_BRAOL</name>
<reference evidence="1 2" key="1">
    <citation type="journal article" date="2014" name="Genome Biol.">
        <title>Transcriptome and methylome profiling reveals relics of genome dominance in the mesopolyploid Brassica oleracea.</title>
        <authorList>
            <person name="Parkin I.A."/>
            <person name="Koh C."/>
            <person name="Tang H."/>
            <person name="Robinson S.J."/>
            <person name="Kagale S."/>
            <person name="Clarke W.E."/>
            <person name="Town C.D."/>
            <person name="Nixon J."/>
            <person name="Krishnakumar V."/>
            <person name="Bidwell S.L."/>
            <person name="Denoeud F."/>
            <person name="Belcram H."/>
            <person name="Links M.G."/>
            <person name="Just J."/>
            <person name="Clarke C."/>
            <person name="Bender T."/>
            <person name="Huebert T."/>
            <person name="Mason A.S."/>
            <person name="Pires J.C."/>
            <person name="Barker G."/>
            <person name="Moore J."/>
            <person name="Walley P.G."/>
            <person name="Manoli S."/>
            <person name="Batley J."/>
            <person name="Edwards D."/>
            <person name="Nelson M.N."/>
            <person name="Wang X."/>
            <person name="Paterson A.H."/>
            <person name="King G."/>
            <person name="Bancroft I."/>
            <person name="Chalhoub B."/>
            <person name="Sharpe A.G."/>
        </authorList>
    </citation>
    <scope>NUCLEOTIDE SEQUENCE</scope>
    <source>
        <strain evidence="1 2">cv. TO1000</strain>
    </source>
</reference>
<dbReference type="HOGENOM" id="CLU_2100274_0_0_1"/>
<proteinExistence type="predicted"/>
<accession>A0A0D3B7M8</accession>
<organism evidence="1 2">
    <name type="scientific">Brassica oleracea var. oleracea</name>
    <dbReference type="NCBI Taxonomy" id="109376"/>
    <lineage>
        <taxon>Eukaryota</taxon>
        <taxon>Viridiplantae</taxon>
        <taxon>Streptophyta</taxon>
        <taxon>Embryophyta</taxon>
        <taxon>Tracheophyta</taxon>
        <taxon>Spermatophyta</taxon>
        <taxon>Magnoliopsida</taxon>
        <taxon>eudicotyledons</taxon>
        <taxon>Gunneridae</taxon>
        <taxon>Pentapetalae</taxon>
        <taxon>rosids</taxon>
        <taxon>malvids</taxon>
        <taxon>Brassicales</taxon>
        <taxon>Brassicaceae</taxon>
        <taxon>Brassiceae</taxon>
        <taxon>Brassica</taxon>
    </lineage>
</organism>
<keyword evidence="2" id="KW-1185">Reference proteome</keyword>
<dbReference type="OMA" id="CIVFEVE"/>
<dbReference type="EnsemblPlants" id="Bo3g042510.1">
    <property type="protein sequence ID" value="Bo3g042510.1"/>
    <property type="gene ID" value="Bo3g042510"/>
</dbReference>
<reference evidence="1" key="2">
    <citation type="submission" date="2015-03" db="UniProtKB">
        <authorList>
            <consortium name="EnsemblPlants"/>
        </authorList>
    </citation>
    <scope>IDENTIFICATION</scope>
</reference>
<dbReference type="Gramene" id="Bo3g042510.1">
    <property type="protein sequence ID" value="Bo3g042510.1"/>
    <property type="gene ID" value="Bo3g042510"/>
</dbReference>
<evidence type="ECO:0000313" key="1">
    <source>
        <dbReference type="EnsemblPlants" id="Bo3g042510.1"/>
    </source>
</evidence>
<evidence type="ECO:0000313" key="2">
    <source>
        <dbReference type="Proteomes" id="UP000032141"/>
    </source>
</evidence>
<sequence length="116" mass="13260">MHTSTTSHLAVPEHLRPPICTEEVDGFHKRVKRIHDHVKFVVPCIVFEVESPIPANRSVHLGSYIGKFDDHIMRNRCFSQPFAKLQALLIVEMIEKGEESVEAFTKKSDKASKSRH</sequence>